<feature type="transmembrane region" description="Helical" evidence="1">
    <location>
        <begin position="36"/>
        <end position="53"/>
    </location>
</feature>
<keyword evidence="1" id="KW-1133">Transmembrane helix</keyword>
<dbReference type="AlphaFoldDB" id="A0AAU9DV83"/>
<feature type="transmembrane region" description="Helical" evidence="1">
    <location>
        <begin position="140"/>
        <end position="158"/>
    </location>
</feature>
<dbReference type="RefSeq" id="WP_317635191.1">
    <property type="nucleotide sequence ID" value="NZ_AP026802.1"/>
</dbReference>
<feature type="transmembrane region" description="Helical" evidence="1">
    <location>
        <begin position="12"/>
        <end position="30"/>
    </location>
</feature>
<protein>
    <submittedName>
        <fullName evidence="2">Uncharacterized protein</fullName>
    </submittedName>
</protein>
<evidence type="ECO:0000256" key="1">
    <source>
        <dbReference type="SAM" id="Phobius"/>
    </source>
</evidence>
<dbReference type="KEGG" id="xap:XA3_18340"/>
<gene>
    <name evidence="2" type="ORF">XA3_18340</name>
</gene>
<dbReference type="Proteomes" id="UP001321861">
    <property type="component" value="Chromosome"/>
</dbReference>
<feature type="transmembrane region" description="Helical" evidence="1">
    <location>
        <begin position="60"/>
        <end position="80"/>
    </location>
</feature>
<organism evidence="2 3">
    <name type="scientific">Xylocopilactobacillus apicola</name>
    <dbReference type="NCBI Taxonomy" id="2932184"/>
    <lineage>
        <taxon>Bacteria</taxon>
        <taxon>Bacillati</taxon>
        <taxon>Bacillota</taxon>
        <taxon>Bacilli</taxon>
        <taxon>Lactobacillales</taxon>
        <taxon>Lactobacillaceae</taxon>
        <taxon>Xylocopilactobacillus</taxon>
    </lineage>
</organism>
<keyword evidence="3" id="KW-1185">Reference proteome</keyword>
<proteinExistence type="predicted"/>
<accession>A0AAU9DV83</accession>
<feature type="transmembrane region" description="Helical" evidence="1">
    <location>
        <begin position="113"/>
        <end position="134"/>
    </location>
</feature>
<feature type="transmembrane region" description="Helical" evidence="1">
    <location>
        <begin position="86"/>
        <end position="106"/>
    </location>
</feature>
<reference evidence="2 3" key="1">
    <citation type="journal article" date="2023" name="Microbiol. Spectr.">
        <title>Symbiosis of Carpenter Bees with Uncharacterized Lactic Acid Bacteria Showing NAD Auxotrophy.</title>
        <authorList>
            <person name="Kawasaki S."/>
            <person name="Ozawa K."/>
            <person name="Mori T."/>
            <person name="Yamamoto A."/>
            <person name="Ito M."/>
            <person name="Ohkuma M."/>
            <person name="Sakamoto M."/>
            <person name="Matsutani M."/>
        </authorList>
    </citation>
    <scope>NUCLEOTIDE SEQUENCE [LARGE SCALE GENOMIC DNA]</scope>
    <source>
        <strain evidence="2 3">XA3</strain>
    </source>
</reference>
<evidence type="ECO:0000313" key="2">
    <source>
        <dbReference type="EMBL" id="BDR59393.1"/>
    </source>
</evidence>
<dbReference type="EMBL" id="AP026802">
    <property type="protein sequence ID" value="BDR59393.1"/>
    <property type="molecule type" value="Genomic_DNA"/>
</dbReference>
<keyword evidence="1" id="KW-0812">Transmembrane</keyword>
<sequence>MLNPVQFLKKSWFGLVSILLGLFVFIFVHRVGDLDLYTGIWCLARAIFLVAAWRKRHNLAALVVGAIDLLIAVPLTLQLFDAVIPMVYLIVSVFILNAIEAFNVYFDQSRNRPILLILIIILVVVSLILILYPWFVKQTWIWLFAAFWLIFGAVGVLVNNL</sequence>
<evidence type="ECO:0000313" key="3">
    <source>
        <dbReference type="Proteomes" id="UP001321861"/>
    </source>
</evidence>
<keyword evidence="1" id="KW-0472">Membrane</keyword>
<name>A0AAU9DV83_9LACO</name>